<dbReference type="EMBL" id="JANFNH010000005">
    <property type="protein sequence ID" value="MCQ4042166.1"/>
    <property type="molecule type" value="Genomic_DNA"/>
</dbReference>
<dbReference type="RefSeq" id="WP_255926157.1">
    <property type="nucleotide sequence ID" value="NZ_JANFNH010000005.1"/>
</dbReference>
<accession>A0ABT1PBJ4</accession>
<keyword evidence="3" id="KW-1185">Reference proteome</keyword>
<reference evidence="2 3" key="1">
    <citation type="submission" date="2022-06" db="EMBL/GenBank/DDBJ databases">
        <title>Draft genome sequence of type strain Streptomyces rubrisoli DSM 42083.</title>
        <authorList>
            <person name="Duangmal K."/>
            <person name="Klaysubun C."/>
        </authorList>
    </citation>
    <scope>NUCLEOTIDE SEQUENCE [LARGE SCALE GENOMIC DNA]</scope>
    <source>
        <strain evidence="2 3">DSM 42083</strain>
    </source>
</reference>
<name>A0ABT1PBJ4_9ACTN</name>
<feature type="transmembrane region" description="Helical" evidence="1">
    <location>
        <begin position="31"/>
        <end position="53"/>
    </location>
</feature>
<proteinExistence type="predicted"/>
<evidence type="ECO:0000313" key="2">
    <source>
        <dbReference type="EMBL" id="MCQ4042166.1"/>
    </source>
</evidence>
<keyword evidence="1" id="KW-0472">Membrane</keyword>
<keyword evidence="1" id="KW-0812">Transmembrane</keyword>
<keyword evidence="1" id="KW-1133">Transmembrane helix</keyword>
<evidence type="ECO:0000256" key="1">
    <source>
        <dbReference type="SAM" id="Phobius"/>
    </source>
</evidence>
<evidence type="ECO:0000313" key="3">
    <source>
        <dbReference type="Proteomes" id="UP001206206"/>
    </source>
</evidence>
<dbReference type="Proteomes" id="UP001206206">
    <property type="component" value="Unassembled WGS sequence"/>
</dbReference>
<dbReference type="Pfam" id="PF07098">
    <property type="entry name" value="DUF1360"/>
    <property type="match status" value="1"/>
</dbReference>
<dbReference type="InterPro" id="IPR010773">
    <property type="entry name" value="Mycophage_PG1_Gp7"/>
</dbReference>
<protein>
    <submittedName>
        <fullName evidence="2">DUF1360 domain-containing protein</fullName>
    </submittedName>
</protein>
<sequence length="176" mass="18579">MGQRRQQRGWWARLHSSYEQGTDEAGEGRPLAGYSVLLGGYALLAACAAAAAVRRGPLPYRPAASDLALLGVATFRASRILAKDAVMSPLRAPFTMYQGTSGPGEVVETPRTGPVRHAVGELLTWPFCLTQWLATIGLAGLAAAPRTTRWIAGGMTAVAVADTLQLGYARLQESAG</sequence>
<gene>
    <name evidence="2" type="ORF">NON19_08985</name>
</gene>
<comment type="caution">
    <text evidence="2">The sequence shown here is derived from an EMBL/GenBank/DDBJ whole genome shotgun (WGS) entry which is preliminary data.</text>
</comment>
<organism evidence="2 3">
    <name type="scientific">Streptantibioticus rubrisoli</name>
    <dbReference type="NCBI Taxonomy" id="1387313"/>
    <lineage>
        <taxon>Bacteria</taxon>
        <taxon>Bacillati</taxon>
        <taxon>Actinomycetota</taxon>
        <taxon>Actinomycetes</taxon>
        <taxon>Kitasatosporales</taxon>
        <taxon>Streptomycetaceae</taxon>
        <taxon>Streptantibioticus</taxon>
    </lineage>
</organism>